<sequence length="133" mass="15773">MKLLNIKSIEKALTPWEYLRDLKHLRKLAECDECTEAIYAFNYGRIIGIQQERARRRGEKYEKAFLVGDLFLDLYEVVSKGSENIPTEDLDDYFEYLNDYVNAEMRESVQDKVRGLLKGIKELEFLKRKEANR</sequence>
<protein>
    <submittedName>
        <fullName evidence="1">Uncharacterized protein</fullName>
    </submittedName>
</protein>
<accession>F2JQ54</accession>
<dbReference type="AlphaFoldDB" id="F2JQ54"/>
<dbReference type="Proteomes" id="UP000008467">
    <property type="component" value="Chromosome"/>
</dbReference>
<keyword evidence="2" id="KW-1185">Reference proteome</keyword>
<evidence type="ECO:0000313" key="2">
    <source>
        <dbReference type="Proteomes" id="UP000008467"/>
    </source>
</evidence>
<evidence type="ECO:0000313" key="1">
    <source>
        <dbReference type="EMBL" id="ADZ82602.1"/>
    </source>
</evidence>
<reference evidence="1 2" key="1">
    <citation type="journal article" date="2011" name="J. Bacteriol.">
        <title>Complete genome sequence of the cellulose-degrading bacterium Cellulosilyticum lentocellum.</title>
        <authorList>
            <consortium name="US DOE Joint Genome Institute"/>
            <person name="Miller D.A."/>
            <person name="Suen G."/>
            <person name="Bruce D."/>
            <person name="Copeland A."/>
            <person name="Cheng J.F."/>
            <person name="Detter C."/>
            <person name="Goodwin L.A."/>
            <person name="Han C.S."/>
            <person name="Hauser L.J."/>
            <person name="Land M.L."/>
            <person name="Lapidus A."/>
            <person name="Lucas S."/>
            <person name="Meincke L."/>
            <person name="Pitluck S."/>
            <person name="Tapia R."/>
            <person name="Teshima H."/>
            <person name="Woyke T."/>
            <person name="Fox B.G."/>
            <person name="Angert E.R."/>
            <person name="Currie C.R."/>
        </authorList>
    </citation>
    <scope>NUCLEOTIDE SEQUENCE [LARGE SCALE GENOMIC DNA]</scope>
    <source>
        <strain evidence="2">ATCC 49066 / DSM 5427 / NCIMB 11756 / RHM5</strain>
    </source>
</reference>
<dbReference type="KEGG" id="cle:Clole_0869"/>
<gene>
    <name evidence="1" type="ordered locus">Clole_0869</name>
</gene>
<dbReference type="STRING" id="642492.Clole_0869"/>
<name>F2JQ54_CELLD</name>
<dbReference type="EMBL" id="CP002582">
    <property type="protein sequence ID" value="ADZ82602.1"/>
    <property type="molecule type" value="Genomic_DNA"/>
</dbReference>
<proteinExistence type="predicted"/>
<dbReference type="HOGENOM" id="CLU_1902924_0_0_9"/>
<dbReference type="RefSeq" id="WP_013655903.1">
    <property type="nucleotide sequence ID" value="NC_015275.1"/>
</dbReference>
<organism evidence="1 2">
    <name type="scientific">Cellulosilyticum lentocellum (strain ATCC 49066 / DSM 5427 / NCIMB 11756 / RHM5)</name>
    <name type="common">Clostridium lentocellum</name>
    <dbReference type="NCBI Taxonomy" id="642492"/>
    <lineage>
        <taxon>Bacteria</taxon>
        <taxon>Bacillati</taxon>
        <taxon>Bacillota</taxon>
        <taxon>Clostridia</taxon>
        <taxon>Lachnospirales</taxon>
        <taxon>Cellulosilyticaceae</taxon>
        <taxon>Cellulosilyticum</taxon>
    </lineage>
</organism>